<reference evidence="1 2" key="1">
    <citation type="submission" date="2019-10" db="EMBL/GenBank/DDBJ databases">
        <title>Taxonomy of Antarctic Massilia spp.: description of Massilia rubra sp. nov., Massilia aquatica sp. nov., Massilia mucilaginosa sp. nov., Massilia frigida sp. nov. isolated from streams, lakes and regoliths.</title>
        <authorList>
            <person name="Holochova P."/>
            <person name="Sedlacek I."/>
            <person name="Kralova S."/>
            <person name="Maslanova I."/>
            <person name="Busse H.-J."/>
            <person name="Stankova E."/>
            <person name="Vrbovska V."/>
            <person name="Kovarovic V."/>
            <person name="Bartak M."/>
            <person name="Svec P."/>
            <person name="Pantucek R."/>
        </authorList>
    </citation>
    <scope>NUCLEOTIDE SEQUENCE [LARGE SCALE GENOMIC DNA]</scope>
    <source>
        <strain evidence="1 2">CCM 8694</strain>
    </source>
</reference>
<accession>A0ABX0MSA7</accession>
<name>A0ABX0MSA7_9BURK</name>
<evidence type="ECO:0000313" key="2">
    <source>
        <dbReference type="Proteomes" id="UP000610594"/>
    </source>
</evidence>
<protein>
    <submittedName>
        <fullName evidence="1">Uncharacterized protein</fullName>
    </submittedName>
</protein>
<gene>
    <name evidence="1" type="ORF">F1735_25555</name>
</gene>
<organism evidence="1 2">
    <name type="scientific">Massilia genomosp. 1</name>
    <dbReference type="NCBI Taxonomy" id="2609280"/>
    <lineage>
        <taxon>Bacteria</taxon>
        <taxon>Pseudomonadati</taxon>
        <taxon>Pseudomonadota</taxon>
        <taxon>Betaproteobacteria</taxon>
        <taxon>Burkholderiales</taxon>
        <taxon>Oxalobacteraceae</taxon>
        <taxon>Telluria group</taxon>
        <taxon>Massilia</taxon>
    </lineage>
</organism>
<sequence length="183" mass="20265">MQAVLEHGRKTDVLSADAYAGELAHNLRHVPQDRQAGFIKLIVGQKSAYGAEVLAMSLGNPEMVSELSPDSVAALQSFLRTTEPQFPMSIGKYGYTDVFRYESWLHAYANLHERLRAGGYRATVFEQLNAQNIDPRKIIAFLSSPPGQTFMQAVGQRALFEKSFARARTSAAPFPPHKNTTPL</sequence>
<comment type="caution">
    <text evidence="1">The sequence shown here is derived from an EMBL/GenBank/DDBJ whole genome shotgun (WGS) entry which is preliminary data.</text>
</comment>
<dbReference type="Proteomes" id="UP000610594">
    <property type="component" value="Unassembled WGS sequence"/>
</dbReference>
<proteinExistence type="predicted"/>
<dbReference type="EMBL" id="WHJF01000090">
    <property type="protein sequence ID" value="NHZ65626.1"/>
    <property type="molecule type" value="Genomic_DNA"/>
</dbReference>
<dbReference type="RefSeq" id="WP_167239568.1">
    <property type="nucleotide sequence ID" value="NZ_WHJF01000090.1"/>
</dbReference>
<evidence type="ECO:0000313" key="1">
    <source>
        <dbReference type="EMBL" id="NHZ65626.1"/>
    </source>
</evidence>
<keyword evidence="2" id="KW-1185">Reference proteome</keyword>